<dbReference type="EMBL" id="AP018933">
    <property type="protein sequence ID" value="BBG30509.1"/>
    <property type="molecule type" value="Genomic_DNA"/>
</dbReference>
<evidence type="ECO:0000313" key="4">
    <source>
        <dbReference type="Proteomes" id="UP000267342"/>
    </source>
</evidence>
<dbReference type="STRING" id="1123510.GCA_000620025_00944"/>
<feature type="chain" id="PRO_5016798166" evidence="2">
    <location>
        <begin position="21"/>
        <end position="183"/>
    </location>
</feature>
<keyword evidence="2" id="KW-0732">Signal</keyword>
<keyword evidence="4" id="KW-1185">Reference proteome</keyword>
<evidence type="ECO:0000256" key="2">
    <source>
        <dbReference type="SAM" id="SignalP"/>
    </source>
</evidence>
<dbReference type="PROSITE" id="PS51257">
    <property type="entry name" value="PROKAR_LIPOPROTEIN"/>
    <property type="match status" value="1"/>
</dbReference>
<evidence type="ECO:0000256" key="1">
    <source>
        <dbReference type="SAM" id="MobiDB-lite"/>
    </source>
</evidence>
<organism evidence="3 4">
    <name type="scientific">Zymobacter palmae</name>
    <dbReference type="NCBI Taxonomy" id="33074"/>
    <lineage>
        <taxon>Bacteria</taxon>
        <taxon>Pseudomonadati</taxon>
        <taxon>Pseudomonadota</taxon>
        <taxon>Gammaproteobacteria</taxon>
        <taxon>Oceanospirillales</taxon>
        <taxon>Halomonadaceae</taxon>
        <taxon>Zymobacter group</taxon>
        <taxon>Zymobacter</taxon>
    </lineage>
</organism>
<feature type="region of interest" description="Disordered" evidence="1">
    <location>
        <begin position="130"/>
        <end position="150"/>
    </location>
</feature>
<feature type="compositionally biased region" description="Polar residues" evidence="1">
    <location>
        <begin position="130"/>
        <end position="147"/>
    </location>
</feature>
<evidence type="ECO:0000313" key="3">
    <source>
        <dbReference type="EMBL" id="BBG30509.1"/>
    </source>
</evidence>
<accession>A0A348HFV7</accession>
<sequence>MRRSTWKLAVILLMSSLAGCQSTGMSLNSCALHSVPNLESSSCMLPEWLAFSQQARVATPEWRRRVAERMTTSSPRSVMVRATMYAWDTNPARWREAQRMYSSVMPSLPRELVMLVQQWQHEIDLRLKLQQQSTPVAEPSHSSSSKAQRIDTLERQNAELQRKLDELAHIEAVMSGRPVGATR</sequence>
<name>A0A348HFV7_9GAMM</name>
<dbReference type="Proteomes" id="UP000267342">
    <property type="component" value="Chromosome"/>
</dbReference>
<protein>
    <submittedName>
        <fullName evidence="3">Uncharacterized protein</fullName>
    </submittedName>
</protein>
<proteinExistence type="predicted"/>
<dbReference type="KEGG" id="zpl:ZBT109_1759"/>
<reference evidence="3 4" key="1">
    <citation type="submission" date="2018-09" db="EMBL/GenBank/DDBJ databases">
        <title>Zymobacter palmae IAM14233 (=T109) whole genome analysis.</title>
        <authorList>
            <person name="Yanase H."/>
        </authorList>
    </citation>
    <scope>NUCLEOTIDE SEQUENCE [LARGE SCALE GENOMIC DNA]</scope>
    <source>
        <strain evidence="3 4">IAM14233</strain>
    </source>
</reference>
<feature type="signal peptide" evidence="2">
    <location>
        <begin position="1"/>
        <end position="20"/>
    </location>
</feature>
<dbReference type="AlphaFoldDB" id="A0A348HFV7"/>
<gene>
    <name evidence="3" type="ORF">ZBT109_1759</name>
</gene>